<dbReference type="AlphaFoldDB" id="A0AAN9CGM9"/>
<feature type="domain" description="Immunoglobulin" evidence="2">
    <location>
        <begin position="19"/>
        <end position="117"/>
    </location>
</feature>
<keyword evidence="1" id="KW-0472">Membrane</keyword>
<gene>
    <name evidence="3" type="ORF">R3I93_016939</name>
</gene>
<dbReference type="Proteomes" id="UP001364617">
    <property type="component" value="Unassembled WGS sequence"/>
</dbReference>
<dbReference type="InterPro" id="IPR013106">
    <property type="entry name" value="Ig_V-set"/>
</dbReference>
<dbReference type="InterPro" id="IPR003599">
    <property type="entry name" value="Ig_sub"/>
</dbReference>
<comment type="caution">
    <text evidence="3">The sequence shown here is derived from an EMBL/GenBank/DDBJ whole genome shotgun (WGS) entry which is preliminary data.</text>
</comment>
<dbReference type="PANTHER" id="PTHR21063:SF4">
    <property type="entry name" value="CD48 ANTIGEN-RELATED"/>
    <property type="match status" value="1"/>
</dbReference>
<feature type="domain" description="Immunoglobulin" evidence="2">
    <location>
        <begin position="159"/>
        <end position="258"/>
    </location>
</feature>
<keyword evidence="1" id="KW-1133">Transmembrane helix</keyword>
<dbReference type="Gene3D" id="2.60.40.10">
    <property type="entry name" value="Immunoglobulins"/>
    <property type="match status" value="3"/>
</dbReference>
<reference evidence="3 4" key="1">
    <citation type="submission" date="2024-02" db="EMBL/GenBank/DDBJ databases">
        <title>Chromosome-level genome assembly of the Eurasian Minnow (Phoxinus phoxinus).</title>
        <authorList>
            <person name="Oriowo T.O."/>
            <person name="Martin S."/>
            <person name="Stange M."/>
            <person name="Chrysostomakis Y."/>
            <person name="Brown T."/>
            <person name="Winkler S."/>
            <person name="Kukowka S."/>
            <person name="Myers E.W."/>
            <person name="Bohne A."/>
        </authorList>
    </citation>
    <scope>NUCLEOTIDE SEQUENCE [LARGE SCALE GENOMIC DNA]</scope>
    <source>
        <strain evidence="3">ZFMK-TIS-60720</strain>
        <tissue evidence="3">Whole Organism</tissue>
    </source>
</reference>
<dbReference type="PANTHER" id="PTHR21063">
    <property type="entry name" value="LFA-3"/>
    <property type="match status" value="1"/>
</dbReference>
<organism evidence="3 4">
    <name type="scientific">Phoxinus phoxinus</name>
    <name type="common">Eurasian minnow</name>
    <dbReference type="NCBI Taxonomy" id="58324"/>
    <lineage>
        <taxon>Eukaryota</taxon>
        <taxon>Metazoa</taxon>
        <taxon>Chordata</taxon>
        <taxon>Craniata</taxon>
        <taxon>Vertebrata</taxon>
        <taxon>Euteleostomi</taxon>
        <taxon>Actinopterygii</taxon>
        <taxon>Neopterygii</taxon>
        <taxon>Teleostei</taxon>
        <taxon>Ostariophysi</taxon>
        <taxon>Cypriniformes</taxon>
        <taxon>Leuciscidae</taxon>
        <taxon>Phoxininae</taxon>
        <taxon>Phoxinus</taxon>
    </lineage>
</organism>
<evidence type="ECO:0000313" key="4">
    <source>
        <dbReference type="Proteomes" id="UP001364617"/>
    </source>
</evidence>
<evidence type="ECO:0000313" key="3">
    <source>
        <dbReference type="EMBL" id="KAK7136735.1"/>
    </source>
</evidence>
<feature type="transmembrane region" description="Helical" evidence="1">
    <location>
        <begin position="121"/>
        <end position="148"/>
    </location>
</feature>
<evidence type="ECO:0000256" key="1">
    <source>
        <dbReference type="SAM" id="Phobius"/>
    </source>
</evidence>
<proteinExistence type="predicted"/>
<evidence type="ECO:0000259" key="2">
    <source>
        <dbReference type="SMART" id="SM00409"/>
    </source>
</evidence>
<sequence>MTKIFSVTVSGAVNETDGVKSVSVKEGESVTLNADTDIHPHDLILWRFGDKGILLAKIDVETKEASLNDADERFRDRLKLDQTGSLTINNTRTEHSGLYELQIRGRESSQRFLLSVNAVPALALSPGGIAGISVAVLLVLVVVVIYHYCTISKIKKQVAENKKVEEGKPLCLPTGVTKLHKEDKVQWYYKDEREDILIAEINEETSTYDVRFRNKLSLDPETGNLTINYIENLQAGLYRLKIKSKMKTKHNRFIVIVTAETKSGAEREDVLLETGVNDIQTDDLILWTFGAKNCLVADSETAIITERFKDRLELNETTGSLTIKNITNTEYGHYKLQIINKEKTTFRRFIVLEPASLTRSGSAAPSPL</sequence>
<dbReference type="InterPro" id="IPR013783">
    <property type="entry name" value="Ig-like_fold"/>
</dbReference>
<keyword evidence="4" id="KW-1185">Reference proteome</keyword>
<dbReference type="EMBL" id="JAYKXH010000018">
    <property type="protein sequence ID" value="KAK7136735.1"/>
    <property type="molecule type" value="Genomic_DNA"/>
</dbReference>
<accession>A0AAN9CGM9</accession>
<keyword evidence="1" id="KW-0812">Transmembrane</keyword>
<dbReference type="SMART" id="SM00409">
    <property type="entry name" value="IG"/>
    <property type="match status" value="2"/>
</dbReference>
<dbReference type="InterPro" id="IPR036179">
    <property type="entry name" value="Ig-like_dom_sf"/>
</dbReference>
<name>A0AAN9CGM9_9TELE</name>
<dbReference type="Pfam" id="PF07686">
    <property type="entry name" value="V-set"/>
    <property type="match status" value="1"/>
</dbReference>
<protein>
    <recommendedName>
        <fullName evidence="2">Immunoglobulin domain-containing protein</fullName>
    </recommendedName>
</protein>
<dbReference type="SUPFAM" id="SSF48726">
    <property type="entry name" value="Immunoglobulin"/>
    <property type="match status" value="3"/>
</dbReference>